<keyword evidence="4 8" id="KW-0418">Kinase</keyword>
<evidence type="ECO:0000256" key="6">
    <source>
        <dbReference type="SAM" id="MobiDB-lite"/>
    </source>
</evidence>
<sequence length="181" mass="20246">MAAAMRTCVVRMRGRPRLLRVAGTATVSGTRAWGEKPQRGEGGKRRHKWSGNKQTDRSDLKPDNILLDGDGHVKLADFGLVAENMLKGQKTTDKTGTMYYMAPEVLADGEYDAAVDWLALGIIICEMLTGDHPYDTVLSSEEFRHTVIMRKPDYPDWVTTETKGMVSKVAQKEVKMIHMSF</sequence>
<feature type="region of interest" description="Disordered" evidence="6">
    <location>
        <begin position="30"/>
        <end position="62"/>
    </location>
</feature>
<reference evidence="8" key="1">
    <citation type="submission" date="2022-03" db="EMBL/GenBank/DDBJ databases">
        <authorList>
            <person name="Alioto T."/>
            <person name="Alioto T."/>
            <person name="Gomez Garrido J."/>
        </authorList>
    </citation>
    <scope>NUCLEOTIDE SEQUENCE</scope>
</reference>
<dbReference type="InterPro" id="IPR011009">
    <property type="entry name" value="Kinase-like_dom_sf"/>
</dbReference>
<name>A0AAD1SU30_PELCU</name>
<dbReference type="InterPro" id="IPR000719">
    <property type="entry name" value="Prot_kinase_dom"/>
</dbReference>
<dbReference type="Pfam" id="PF00069">
    <property type="entry name" value="Pkinase"/>
    <property type="match status" value="1"/>
</dbReference>
<evidence type="ECO:0000313" key="8">
    <source>
        <dbReference type="EMBL" id="CAH2307123.1"/>
    </source>
</evidence>
<feature type="domain" description="Protein kinase" evidence="7">
    <location>
        <begin position="1"/>
        <end position="181"/>
    </location>
</feature>
<evidence type="ECO:0000256" key="1">
    <source>
        <dbReference type="ARBA" id="ARBA00022527"/>
    </source>
</evidence>
<accession>A0AAD1SU30</accession>
<dbReference type="Proteomes" id="UP001295444">
    <property type="component" value="Chromosome 07"/>
</dbReference>
<keyword evidence="3" id="KW-0547">Nucleotide-binding</keyword>
<proteinExistence type="predicted"/>
<keyword evidence="5" id="KW-0067">ATP-binding</keyword>
<evidence type="ECO:0000256" key="5">
    <source>
        <dbReference type="ARBA" id="ARBA00022840"/>
    </source>
</evidence>
<dbReference type="GO" id="GO:0005524">
    <property type="term" value="F:ATP binding"/>
    <property type="evidence" value="ECO:0007669"/>
    <property type="project" value="UniProtKB-KW"/>
</dbReference>
<feature type="compositionally biased region" description="Basic and acidic residues" evidence="6">
    <location>
        <begin position="33"/>
        <end position="43"/>
    </location>
</feature>
<dbReference type="SUPFAM" id="SSF56112">
    <property type="entry name" value="Protein kinase-like (PK-like)"/>
    <property type="match status" value="1"/>
</dbReference>
<dbReference type="PROSITE" id="PS50011">
    <property type="entry name" value="PROTEIN_KINASE_DOM"/>
    <property type="match status" value="1"/>
</dbReference>
<evidence type="ECO:0000256" key="4">
    <source>
        <dbReference type="ARBA" id="ARBA00022777"/>
    </source>
</evidence>
<protein>
    <submittedName>
        <fullName evidence="8">Kinase C delta type-like</fullName>
    </submittedName>
</protein>
<evidence type="ECO:0000259" key="7">
    <source>
        <dbReference type="PROSITE" id="PS50011"/>
    </source>
</evidence>
<dbReference type="AlphaFoldDB" id="A0AAD1SU30"/>
<organism evidence="8 9">
    <name type="scientific">Pelobates cultripes</name>
    <name type="common">Western spadefoot toad</name>
    <dbReference type="NCBI Taxonomy" id="61616"/>
    <lineage>
        <taxon>Eukaryota</taxon>
        <taxon>Metazoa</taxon>
        <taxon>Chordata</taxon>
        <taxon>Craniata</taxon>
        <taxon>Vertebrata</taxon>
        <taxon>Euteleostomi</taxon>
        <taxon>Amphibia</taxon>
        <taxon>Batrachia</taxon>
        <taxon>Anura</taxon>
        <taxon>Pelobatoidea</taxon>
        <taxon>Pelobatidae</taxon>
        <taxon>Pelobates</taxon>
    </lineage>
</organism>
<dbReference type="Gene3D" id="1.10.510.10">
    <property type="entry name" value="Transferase(Phosphotransferase) domain 1"/>
    <property type="match status" value="1"/>
</dbReference>
<dbReference type="EMBL" id="OW240918">
    <property type="protein sequence ID" value="CAH2307123.1"/>
    <property type="molecule type" value="Genomic_DNA"/>
</dbReference>
<evidence type="ECO:0000313" key="9">
    <source>
        <dbReference type="Proteomes" id="UP001295444"/>
    </source>
</evidence>
<evidence type="ECO:0000256" key="3">
    <source>
        <dbReference type="ARBA" id="ARBA00022741"/>
    </source>
</evidence>
<keyword evidence="9" id="KW-1185">Reference proteome</keyword>
<dbReference type="PANTHER" id="PTHR24351">
    <property type="entry name" value="RIBOSOMAL PROTEIN S6 KINASE"/>
    <property type="match status" value="1"/>
</dbReference>
<keyword evidence="1" id="KW-0723">Serine/threonine-protein kinase</keyword>
<dbReference type="SMART" id="SM00220">
    <property type="entry name" value="S_TKc"/>
    <property type="match status" value="1"/>
</dbReference>
<keyword evidence="2" id="KW-0808">Transferase</keyword>
<evidence type="ECO:0000256" key="2">
    <source>
        <dbReference type="ARBA" id="ARBA00022679"/>
    </source>
</evidence>
<gene>
    <name evidence="8" type="ORF">PECUL_23A027805</name>
</gene>
<dbReference type="GO" id="GO:0004674">
    <property type="term" value="F:protein serine/threonine kinase activity"/>
    <property type="evidence" value="ECO:0007669"/>
    <property type="project" value="UniProtKB-KW"/>
</dbReference>